<comment type="similarity">
    <text evidence="1 4">Belongs to the UDP-glycosyltransferase family.</text>
</comment>
<reference evidence="6 7" key="1">
    <citation type="submission" date="2024-02" db="EMBL/GenBank/DDBJ databases">
        <authorList>
            <person name="Vignale AGUSTIN F."/>
            <person name="Sosa J E."/>
            <person name="Modenutti C."/>
        </authorList>
    </citation>
    <scope>NUCLEOTIDE SEQUENCE [LARGE SCALE GENOMIC DNA]</scope>
</reference>
<organism evidence="6 7">
    <name type="scientific">Ilex paraguariensis</name>
    <name type="common">yerba mate</name>
    <dbReference type="NCBI Taxonomy" id="185542"/>
    <lineage>
        <taxon>Eukaryota</taxon>
        <taxon>Viridiplantae</taxon>
        <taxon>Streptophyta</taxon>
        <taxon>Embryophyta</taxon>
        <taxon>Tracheophyta</taxon>
        <taxon>Spermatophyta</taxon>
        <taxon>Magnoliopsida</taxon>
        <taxon>eudicotyledons</taxon>
        <taxon>Gunneridae</taxon>
        <taxon>Pentapetalae</taxon>
        <taxon>asterids</taxon>
        <taxon>campanulids</taxon>
        <taxon>Aquifoliales</taxon>
        <taxon>Aquifoliaceae</taxon>
        <taxon>Ilex</taxon>
    </lineage>
</organism>
<name>A0ABC8QQD6_9AQUA</name>
<proteinExistence type="inferred from homology"/>
<evidence type="ECO:0000256" key="3">
    <source>
        <dbReference type="ARBA" id="ARBA00022679"/>
    </source>
</evidence>
<dbReference type="SUPFAM" id="SSF53756">
    <property type="entry name" value="UDP-Glycosyltransferase/glycogen phosphorylase"/>
    <property type="match status" value="1"/>
</dbReference>
<dbReference type="FunFam" id="3.40.50.2000:FF:000019">
    <property type="entry name" value="Glycosyltransferase"/>
    <property type="match status" value="1"/>
</dbReference>
<dbReference type="EC" id="2.4.1.-" evidence="5"/>
<dbReference type="Gene3D" id="3.40.50.2000">
    <property type="entry name" value="Glycogen Phosphorylase B"/>
    <property type="match status" value="2"/>
</dbReference>
<evidence type="ECO:0000256" key="4">
    <source>
        <dbReference type="RuleBase" id="RU003718"/>
    </source>
</evidence>
<keyword evidence="7" id="KW-1185">Reference proteome</keyword>
<protein>
    <recommendedName>
        <fullName evidence="5">Glycosyltransferase</fullName>
        <ecNumber evidence="5">2.4.1.-</ecNumber>
    </recommendedName>
</protein>
<sequence length="462" mass="51732">MDDQKYTKPYKAHVLVLPYPAQGHINPMLQFCKRLVTRDIKATFANSVFISKSMHAHPGTSITFETISDGYDDGGYEQAGSAEAYLEMFRIAGSETLADLIKKLDASGHPVDALIYDGFLPWALDVAKQFGIVGVVFFTQSCAVNSIYYHVHKGLLPLPLSGKNVSLPGLPFLENWETPSFVYIYGSYPGFYDMVVNQFSNIDGADWVLFNTFYELEQEVLDWVAKLWRVRTIGPTLPSKYLDKRLKEDTDYGINIFKPNSSACMNWLNSKPNSSVVYVSFGSMAELGEEQMEEIAWSLKDSNFNFLWAVRASEQSKLPSKFIDDPTLEKGLIVSWSPQLEVLEHEAIGCFVTHCGLNSVLEAICLGVPMVAIPQWTDQGTNAKFVEDVWCMGLRTKADEKGIVRRGELECCIKEVMEGERGREIKKNSSKWKTLAIEAVDKGGSSDKNIDEFAAALAQSHR</sequence>
<accession>A0ABC8QQD6</accession>
<dbReference type="PANTHER" id="PTHR11926">
    <property type="entry name" value="GLUCOSYL/GLUCURONOSYL TRANSFERASES"/>
    <property type="match status" value="1"/>
</dbReference>
<dbReference type="CDD" id="cd03784">
    <property type="entry name" value="GT1_Gtf-like"/>
    <property type="match status" value="1"/>
</dbReference>
<evidence type="ECO:0000256" key="2">
    <source>
        <dbReference type="ARBA" id="ARBA00022676"/>
    </source>
</evidence>
<keyword evidence="3 4" id="KW-0808">Transferase</keyword>
<evidence type="ECO:0000313" key="6">
    <source>
        <dbReference type="EMBL" id="CAK9134928.1"/>
    </source>
</evidence>
<dbReference type="EMBL" id="CAUOFW020000669">
    <property type="protein sequence ID" value="CAK9134928.1"/>
    <property type="molecule type" value="Genomic_DNA"/>
</dbReference>
<dbReference type="InterPro" id="IPR002213">
    <property type="entry name" value="UDP_glucos_trans"/>
</dbReference>
<comment type="caution">
    <text evidence="6">The sequence shown here is derived from an EMBL/GenBank/DDBJ whole genome shotgun (WGS) entry which is preliminary data.</text>
</comment>
<dbReference type="AlphaFoldDB" id="A0ABC8QQD6"/>
<dbReference type="PROSITE" id="PS00375">
    <property type="entry name" value="UDPGT"/>
    <property type="match status" value="1"/>
</dbReference>
<dbReference type="InterPro" id="IPR035595">
    <property type="entry name" value="UDP_glycos_trans_CS"/>
</dbReference>
<keyword evidence="2 4" id="KW-0328">Glycosyltransferase</keyword>
<evidence type="ECO:0000313" key="7">
    <source>
        <dbReference type="Proteomes" id="UP001642360"/>
    </source>
</evidence>
<dbReference type="Proteomes" id="UP001642360">
    <property type="component" value="Unassembled WGS sequence"/>
</dbReference>
<evidence type="ECO:0000256" key="5">
    <source>
        <dbReference type="RuleBase" id="RU362057"/>
    </source>
</evidence>
<gene>
    <name evidence="6" type="ORF">ILEXP_LOCUS1853</name>
</gene>
<dbReference type="GO" id="GO:0008194">
    <property type="term" value="F:UDP-glycosyltransferase activity"/>
    <property type="evidence" value="ECO:0007669"/>
    <property type="project" value="UniProtKB-ARBA"/>
</dbReference>
<dbReference type="Pfam" id="PF00201">
    <property type="entry name" value="UDPGT"/>
    <property type="match status" value="1"/>
</dbReference>
<dbReference type="FunFam" id="3.40.50.2000:FF:000057">
    <property type="entry name" value="Glycosyltransferase"/>
    <property type="match status" value="1"/>
</dbReference>
<evidence type="ECO:0000256" key="1">
    <source>
        <dbReference type="ARBA" id="ARBA00009995"/>
    </source>
</evidence>
<dbReference type="PANTHER" id="PTHR11926:SF1553">
    <property type="entry name" value="GLYCOSYLTRANSFERASE"/>
    <property type="match status" value="1"/>
</dbReference>